<dbReference type="PROSITE" id="PS50088">
    <property type="entry name" value="ANK_REPEAT"/>
    <property type="match status" value="2"/>
</dbReference>
<name>A0A9W2X0L2_PHYMC</name>
<dbReference type="SMART" id="SM00248">
    <property type="entry name" value="ANK"/>
    <property type="match status" value="6"/>
</dbReference>
<evidence type="ECO:0000256" key="1">
    <source>
        <dbReference type="PROSITE-ProRule" id="PRU00023"/>
    </source>
</evidence>
<dbReference type="Proteomes" id="UP000248484">
    <property type="component" value="Chromosome 2"/>
</dbReference>
<dbReference type="PROSITE" id="PS50176">
    <property type="entry name" value="ARM_REPEAT"/>
    <property type="match status" value="1"/>
</dbReference>
<dbReference type="InterPro" id="IPR036770">
    <property type="entry name" value="Ankyrin_rpt-contain_sf"/>
</dbReference>
<feature type="repeat" description="ARM" evidence="2">
    <location>
        <begin position="742"/>
        <end position="784"/>
    </location>
</feature>
<dbReference type="PANTHER" id="PTHR46464">
    <property type="entry name" value="ANK_REP_REGION DOMAIN-CONTAINING PROTEIN"/>
    <property type="match status" value="1"/>
</dbReference>
<dbReference type="PROSITE" id="PS50297">
    <property type="entry name" value="ANK_REP_REGION"/>
    <property type="match status" value="1"/>
</dbReference>
<accession>A0A9W2X0L2</accession>
<evidence type="ECO:0000256" key="2">
    <source>
        <dbReference type="PROSITE-ProRule" id="PRU00259"/>
    </source>
</evidence>
<organism evidence="3 4">
    <name type="scientific">Physeter macrocephalus</name>
    <name type="common">Sperm whale</name>
    <name type="synonym">Physeter catodon</name>
    <dbReference type="NCBI Taxonomy" id="9755"/>
    <lineage>
        <taxon>Eukaryota</taxon>
        <taxon>Metazoa</taxon>
        <taxon>Chordata</taxon>
        <taxon>Craniata</taxon>
        <taxon>Vertebrata</taxon>
        <taxon>Euteleostomi</taxon>
        <taxon>Mammalia</taxon>
        <taxon>Eutheria</taxon>
        <taxon>Laurasiatheria</taxon>
        <taxon>Artiodactyla</taxon>
        <taxon>Whippomorpha</taxon>
        <taxon>Cetacea</taxon>
        <taxon>Odontoceti</taxon>
        <taxon>Physeteridae</taxon>
        <taxon>Physeter</taxon>
    </lineage>
</organism>
<dbReference type="OrthoDB" id="1683831at2759"/>
<dbReference type="InterPro" id="IPR011989">
    <property type="entry name" value="ARM-like"/>
</dbReference>
<feature type="repeat" description="ANK" evidence="1">
    <location>
        <begin position="569"/>
        <end position="601"/>
    </location>
</feature>
<dbReference type="CTD" id="150709"/>
<proteinExistence type="predicted"/>
<dbReference type="InterPro" id="IPR002110">
    <property type="entry name" value="Ankyrin_rpt"/>
</dbReference>
<dbReference type="SUPFAM" id="SSF48371">
    <property type="entry name" value="ARM repeat"/>
    <property type="match status" value="2"/>
</dbReference>
<dbReference type="RefSeq" id="XP_054944999.1">
    <property type="nucleotide sequence ID" value="XM_055089024.1"/>
</dbReference>
<dbReference type="Pfam" id="PF13637">
    <property type="entry name" value="Ank_4"/>
    <property type="match status" value="1"/>
</dbReference>
<dbReference type="Gene3D" id="1.25.40.20">
    <property type="entry name" value="Ankyrin repeat-containing domain"/>
    <property type="match status" value="1"/>
</dbReference>
<dbReference type="SUPFAM" id="SSF48403">
    <property type="entry name" value="Ankyrin repeat"/>
    <property type="match status" value="1"/>
</dbReference>
<dbReference type="InterPro" id="IPR000225">
    <property type="entry name" value="Armadillo"/>
</dbReference>
<keyword evidence="3" id="KW-1185">Reference proteome</keyword>
<feature type="repeat" description="ANK" evidence="1">
    <location>
        <begin position="638"/>
        <end position="670"/>
    </location>
</feature>
<gene>
    <name evidence="4" type="primary">ANKAR</name>
</gene>
<protein>
    <submittedName>
        <fullName evidence="4">Ankyrin and armadillo repeat-containing protein isoform X1</fullName>
    </submittedName>
</protein>
<sequence>MLRLPKKVSPRFDQIQDEETYLENLAVQRNASAFFEKYDRSEVQELLTTALVGWLSAKEDVCSQLDIPCGIMSQINNVAFSTAILLTPVDPTALLDYREVHQIIRELAVGIYCLNQIPSISLEANYDQSSSCQLPPAYYDTRIGQILINIDYMLKALWHGIYMPKEKRARFSELWRTIMDIDPDGKPQTNRDIFAEFSTAGLIDITKDPDFDGIYDEDMNEDPTYNPNSPEEKAVFMKYAENILLKLTFSTTQVQQCENVFIFETAYWLTNAVRYNQDYLDICTYQRLQQRLYLQKKIIQKHFEKKTEIRKGIGYLKLICFLTPFLLSLKKKMKVPYLSSLLQPFSDDKVKTERELPPFIYGRDFKCQNFHYKEDQYFHVHGGIEFDISTPSIENALEDFKNNLEKIRDCAANTFAEDSGYKEYYSIPTMKLNGKSYYVISFELETFYQQLYKTQWWGAINEIVNNLRLKRLPLTDAQLHEQFKKKFGFKKAMKCKSIPFGMKSAVERGLSAVFHTFSRKTSSSTINVSDEAGYAIFHQAALHNRVPIICQLCNANFNVNQRRFIILSQGPTPLHLAAQACSLETTMCLLCFKADYTVSEKRGWMPIHFAAFYDNICIIIVLCRKDPSLLEAEATAENQCTPLLLAATSGALDTIQYLLSLGANWRKTDIKGNNIIHLAVLTFHTEVLKHVIELNIPELPVWKTLVEMLQCESYKRRMMAVMSLEVICLASDEYWKCILDAGTIPALINLLKVSKIKLQCKTVGLLSNISTHAKIVHALVEAGAIPALINLLVSDEPELHSRCAVILYDIAQLENKDVIAKYNGIPALINLLNLDIESVLVNVMNCLRVLCMGNKNNQRAVRDHKGIPYLITFLSSDSDLFNWFLNSFEDVLTAVSSVTIAEVARDNKEVQDAMAMEGAIPPLVALFIGKQLGVQVKGAMAVEALASYNPAIQRAFLEKSLSKYLLKLLKAFQIDVKEQGAVALWALAGQTLKQQKYMAEQIGYNFIINMLLSPSAKMQYVGGEAVIALSKDSRIHQNQICEGNGIAPLVRLLRISKIAEGTLLSVIKAVGSICIGVAHTSNPISQQFVVEENAFPVLIQLLRNHPSPNIKVEVAFSLACIVLRNDRLQNELQENEGFNYADVLYLLHSQDKDICLRAGYALTLFAFNSRFQQYLILESGIMTISTFEPFLESTFETEKAMAAFQIIILAKVIIDVDHITLTARGVTILVDSLYSVHSTTIVLTGNLIATLAHSRAGIPEAFTTLGTIQRLCYHLYSRQEEVRMACSSALGYLTYNANAFRILLKECRNKPNQFLRITKNISRDASINPAFLKEFQMQQRVGLPSLSLEKNGGPSIIPVFKKAKPIDRPFLGARKPEPVAPEVMSSTRCPRPVASVSWYSPRGRHSSSKYKHKGSPSPDRALKQFSQICRAQAPDAQAQRPWLTGLAALQHVGSSRTGARTPVPCISRWTLNHCTTREVLCFSF</sequence>
<dbReference type="SMART" id="SM00185">
    <property type="entry name" value="ARM"/>
    <property type="match status" value="9"/>
</dbReference>
<dbReference type="PANTHER" id="PTHR46464:SF1">
    <property type="entry name" value="ANKYRIN AND ARMADILLO REPEAT-CONTAINING PROTEIN"/>
    <property type="match status" value="1"/>
</dbReference>
<evidence type="ECO:0000313" key="3">
    <source>
        <dbReference type="Proteomes" id="UP000248484"/>
    </source>
</evidence>
<dbReference type="GeneID" id="102988086"/>
<dbReference type="Gene3D" id="1.25.10.10">
    <property type="entry name" value="Leucine-rich Repeat Variant"/>
    <property type="match status" value="3"/>
</dbReference>
<dbReference type="InterPro" id="IPR043379">
    <property type="entry name" value="ANKAR"/>
</dbReference>
<dbReference type="InterPro" id="IPR016024">
    <property type="entry name" value="ARM-type_fold"/>
</dbReference>
<dbReference type="Pfam" id="PF00514">
    <property type="entry name" value="Arm"/>
    <property type="match status" value="1"/>
</dbReference>
<evidence type="ECO:0000313" key="4">
    <source>
        <dbReference type="RefSeq" id="XP_054944999.1"/>
    </source>
</evidence>
<dbReference type="Pfam" id="PF12796">
    <property type="entry name" value="Ank_2"/>
    <property type="match status" value="1"/>
</dbReference>
<reference evidence="4" key="1">
    <citation type="submission" date="2025-08" db="UniProtKB">
        <authorList>
            <consortium name="RefSeq"/>
        </authorList>
    </citation>
    <scope>IDENTIFICATION</scope>
    <source>
        <tissue evidence="4">Muscle</tissue>
    </source>
</reference>
<keyword evidence="1" id="KW-0040">ANK repeat</keyword>